<sequence>MTHKLLHHAVTSVLFGSVLVCSWGSQAEDNNSRLYRPVDNWQVDGANGALYVSGSLTESPCRLAMTSAYQAVELGNTETAELKKIGDRGRPTAFHLELQDCIEVSTALQNTRTGQTAWSSTQPAVKIRFIAPTVPWMPDFAKVMGIQGMGLVLSDTAGQTLPLNENSNPELLPSGQSTLTYYVSPVRTALQMQPGAYSALISFEMYYE</sequence>
<keyword evidence="3" id="KW-1185">Reference proteome</keyword>
<dbReference type="RefSeq" id="WP_053907066.1">
    <property type="nucleotide sequence ID" value="NZ_CAWMUS010000003.1"/>
</dbReference>
<dbReference type="EMBL" id="LGAA01000003">
    <property type="protein sequence ID" value="KPD04188.1"/>
    <property type="molecule type" value="Genomic_DNA"/>
</dbReference>
<comment type="caution">
    <text evidence="2">The sequence shown here is derived from an EMBL/GenBank/DDBJ whole genome shotgun (WGS) entry which is preliminary data.</text>
</comment>
<feature type="domain" description="Fimbrial-type adhesion" evidence="1">
    <location>
        <begin position="52"/>
        <end position="207"/>
    </location>
</feature>
<dbReference type="InterPro" id="IPR008966">
    <property type="entry name" value="Adhesion_dom_sf"/>
</dbReference>
<evidence type="ECO:0000313" key="3">
    <source>
        <dbReference type="Proteomes" id="UP000053226"/>
    </source>
</evidence>
<dbReference type="Pfam" id="PF00419">
    <property type="entry name" value="Fimbrial"/>
    <property type="match status" value="1"/>
</dbReference>
<dbReference type="AlphaFoldDB" id="A0A0N0ZBT5"/>
<reference evidence="2 3" key="1">
    <citation type="submission" date="2015-07" db="EMBL/GenBank/DDBJ databases">
        <title>ATOL: Assembling a taxonomically balanced genome-scale reconstruction of the evolutionary history of the Enterobacteriaceae.</title>
        <authorList>
            <person name="Plunkett G.III."/>
            <person name="Neeno-Eckwall E.C."/>
            <person name="Glasner J.D."/>
            <person name="Perna N.T."/>
        </authorList>
    </citation>
    <scope>NUCLEOTIDE SEQUENCE [LARGE SCALE GENOMIC DNA]</scope>
    <source>
        <strain evidence="2 3">ATCC 35017</strain>
    </source>
</reference>
<protein>
    <submittedName>
        <fullName evidence="2">MrfE family protein</fullName>
    </submittedName>
</protein>
<evidence type="ECO:0000259" key="1">
    <source>
        <dbReference type="Pfam" id="PF00419"/>
    </source>
</evidence>
<dbReference type="PANTHER" id="PTHR33420">
    <property type="entry name" value="FIMBRIAL SUBUNIT ELFA-RELATED"/>
    <property type="match status" value="1"/>
</dbReference>
<dbReference type="Gene3D" id="2.60.40.1090">
    <property type="entry name" value="Fimbrial-type adhesion domain"/>
    <property type="match status" value="1"/>
</dbReference>
<dbReference type="Proteomes" id="UP000053226">
    <property type="component" value="Unassembled WGS sequence"/>
</dbReference>
<dbReference type="SUPFAM" id="SSF49401">
    <property type="entry name" value="Bacterial adhesins"/>
    <property type="match status" value="1"/>
</dbReference>
<dbReference type="PANTHER" id="PTHR33420:SF26">
    <property type="entry name" value="FIMBRIAL SUBUNIT"/>
    <property type="match status" value="1"/>
</dbReference>
<dbReference type="GO" id="GO:0043709">
    <property type="term" value="P:cell adhesion involved in single-species biofilm formation"/>
    <property type="evidence" value="ECO:0007669"/>
    <property type="project" value="TreeGrafter"/>
</dbReference>
<dbReference type="GO" id="GO:0009289">
    <property type="term" value="C:pilus"/>
    <property type="evidence" value="ECO:0007669"/>
    <property type="project" value="InterPro"/>
</dbReference>
<dbReference type="InterPro" id="IPR036937">
    <property type="entry name" value="Adhesion_dom_fimbrial_sf"/>
</dbReference>
<organism evidence="2 3">
    <name type="scientific">Moellerella wisconsensis ATCC 35017</name>
    <dbReference type="NCBI Taxonomy" id="1354267"/>
    <lineage>
        <taxon>Bacteria</taxon>
        <taxon>Pseudomonadati</taxon>
        <taxon>Pseudomonadota</taxon>
        <taxon>Gammaproteobacteria</taxon>
        <taxon>Enterobacterales</taxon>
        <taxon>Morganellaceae</taxon>
        <taxon>Moellerella</taxon>
    </lineage>
</organism>
<gene>
    <name evidence="2" type="ORF">M992_0295</name>
</gene>
<proteinExistence type="predicted"/>
<name>A0A0N0ZBT5_9GAMM</name>
<accession>A0A0N0ZBT5</accession>
<dbReference type="InterPro" id="IPR000259">
    <property type="entry name" value="Adhesion_dom_fimbrial"/>
</dbReference>
<dbReference type="OrthoDB" id="6466218at2"/>
<dbReference type="InterPro" id="IPR050263">
    <property type="entry name" value="Bact_Fimbrial_Adh_Pro"/>
</dbReference>
<evidence type="ECO:0000313" key="2">
    <source>
        <dbReference type="EMBL" id="KPD04188.1"/>
    </source>
</evidence>